<feature type="domain" description="Helix-turn-helix" evidence="3">
    <location>
        <begin position="324"/>
        <end position="381"/>
    </location>
</feature>
<sequence length="382" mass="44517">MRGDQSGCSQDFVDMVLLLLAYFNEKEDAIFCYVEDTCLAGEIHMDQVPLQEKNQDIAAEISKLKNQIKKFSIDEADYLHVVEQNKTLAYDIKDLEANSELLKKMDILQEEMDLLVKQKEDYEAELAHNNDKSEMLRLYKELTAKCKTLQAEKEMKQRIHQFRDYMKEYDMLKMREEKLDQLLASVEIAKAVEQEKFPRTQENIASLSKLCYSYIRNCCMDSETAEKLKKMMTLVVNNSTKAIQSESSARRLAPEIELLCQDLKRVHTGKAKLSSDLSSLKEQTSNVESELGTHRTQRRITDKSEKKLQEECELLTKCQRYFRQYLQFDSHHPLEHKLGVIKTLQHWAKEIPTTSQGRKNEQDHIKTALKTCGHPDWAFTKT</sequence>
<dbReference type="GO" id="GO:0048487">
    <property type="term" value="F:beta-tubulin binding"/>
    <property type="evidence" value="ECO:0007669"/>
    <property type="project" value="InterPro"/>
</dbReference>
<evidence type="ECO:0000313" key="4">
    <source>
        <dbReference type="EMBL" id="TWW62750.1"/>
    </source>
</evidence>
<reference evidence="4 5" key="1">
    <citation type="submission" date="2019-04" db="EMBL/GenBank/DDBJ databases">
        <title>Chromosome genome assembly for Takifugu flavidus.</title>
        <authorList>
            <person name="Xiao S."/>
        </authorList>
    </citation>
    <scope>NUCLEOTIDE SEQUENCE [LARGE SCALE GENOMIC DNA]</scope>
    <source>
        <strain evidence="4">HTHZ2018</strain>
        <tissue evidence="4">Muscle</tissue>
    </source>
</reference>
<accession>A0A5C6NA53</accession>
<dbReference type="GO" id="GO:0030992">
    <property type="term" value="C:intraciliary transport particle B"/>
    <property type="evidence" value="ECO:0007669"/>
    <property type="project" value="InterPro"/>
</dbReference>
<keyword evidence="1" id="KW-0175">Coiled coil</keyword>
<dbReference type="InterPro" id="IPR029602">
    <property type="entry name" value="IFT74"/>
</dbReference>
<dbReference type="InterPro" id="IPR058912">
    <property type="entry name" value="HTH_animal"/>
</dbReference>
<organism evidence="4 5">
    <name type="scientific">Takifugu flavidus</name>
    <name type="common">sansaifugu</name>
    <dbReference type="NCBI Taxonomy" id="433684"/>
    <lineage>
        <taxon>Eukaryota</taxon>
        <taxon>Metazoa</taxon>
        <taxon>Chordata</taxon>
        <taxon>Craniata</taxon>
        <taxon>Vertebrata</taxon>
        <taxon>Euteleostomi</taxon>
        <taxon>Actinopterygii</taxon>
        <taxon>Neopterygii</taxon>
        <taxon>Teleostei</taxon>
        <taxon>Neoteleostei</taxon>
        <taxon>Acanthomorphata</taxon>
        <taxon>Eupercaria</taxon>
        <taxon>Tetraodontiformes</taxon>
        <taxon>Tetradontoidea</taxon>
        <taxon>Tetraodontidae</taxon>
        <taxon>Takifugu</taxon>
    </lineage>
</organism>
<evidence type="ECO:0000256" key="2">
    <source>
        <dbReference type="SAM" id="MobiDB-lite"/>
    </source>
</evidence>
<feature type="region of interest" description="Disordered" evidence="2">
    <location>
        <begin position="283"/>
        <end position="302"/>
    </location>
</feature>
<name>A0A5C6NA53_9TELE</name>
<evidence type="ECO:0000313" key="5">
    <source>
        <dbReference type="Proteomes" id="UP000324091"/>
    </source>
</evidence>
<feature type="coiled-coil region" evidence="1">
    <location>
        <begin position="98"/>
        <end position="159"/>
    </location>
</feature>
<gene>
    <name evidence="4" type="ORF">D4764_04G0013970</name>
</gene>
<dbReference type="Proteomes" id="UP000324091">
    <property type="component" value="Chromosome 4"/>
</dbReference>
<keyword evidence="5" id="KW-1185">Reference proteome</keyword>
<protein>
    <recommendedName>
        <fullName evidence="3">Helix-turn-helix domain-containing protein</fullName>
    </recommendedName>
</protein>
<dbReference type="GO" id="GO:0005929">
    <property type="term" value="C:cilium"/>
    <property type="evidence" value="ECO:0007669"/>
    <property type="project" value="TreeGrafter"/>
</dbReference>
<dbReference type="GO" id="GO:0035735">
    <property type="term" value="P:intraciliary transport involved in cilium assembly"/>
    <property type="evidence" value="ECO:0007669"/>
    <property type="project" value="TreeGrafter"/>
</dbReference>
<dbReference type="PANTHER" id="PTHR31432:SF0">
    <property type="entry name" value="INTRAFLAGELLAR TRANSPORT PROTEIN 74 HOMOLOG"/>
    <property type="match status" value="1"/>
</dbReference>
<evidence type="ECO:0000256" key="1">
    <source>
        <dbReference type="SAM" id="Coils"/>
    </source>
</evidence>
<dbReference type="AlphaFoldDB" id="A0A5C6NA53"/>
<comment type="caution">
    <text evidence="4">The sequence shown here is derived from an EMBL/GenBank/DDBJ whole genome shotgun (WGS) entry which is preliminary data.</text>
</comment>
<proteinExistence type="predicted"/>
<evidence type="ECO:0000259" key="3">
    <source>
        <dbReference type="Pfam" id="PF26215"/>
    </source>
</evidence>
<dbReference type="PANTHER" id="PTHR31432">
    <property type="entry name" value="INTRAFLAGELLAR TRANSPORT PROTEIN 74 HOMOLOG"/>
    <property type="match status" value="1"/>
</dbReference>
<dbReference type="Pfam" id="PF26215">
    <property type="entry name" value="HTH_animal"/>
    <property type="match status" value="1"/>
</dbReference>
<dbReference type="EMBL" id="RHFK02000017">
    <property type="protein sequence ID" value="TWW62750.1"/>
    <property type="molecule type" value="Genomic_DNA"/>
</dbReference>